<dbReference type="PROSITE" id="PS51257">
    <property type="entry name" value="PROKAR_LIPOPROTEIN"/>
    <property type="match status" value="1"/>
</dbReference>
<dbReference type="PANTHER" id="PTHR32347">
    <property type="entry name" value="EFFLUX SYSTEM COMPONENT YKNX-RELATED"/>
    <property type="match status" value="1"/>
</dbReference>
<evidence type="ECO:0000313" key="5">
    <source>
        <dbReference type="Proteomes" id="UP000325372"/>
    </source>
</evidence>
<dbReference type="EMBL" id="VYXP01000005">
    <property type="protein sequence ID" value="KAA9131505.1"/>
    <property type="molecule type" value="Genomic_DNA"/>
</dbReference>
<dbReference type="AlphaFoldDB" id="A0A5N0T911"/>
<feature type="domain" description="CzcB-like C-terminal circularly permuted SH3-like" evidence="3">
    <location>
        <begin position="336"/>
        <end position="388"/>
    </location>
</feature>
<dbReference type="Gene3D" id="2.40.30.170">
    <property type="match status" value="1"/>
</dbReference>
<dbReference type="Proteomes" id="UP000325372">
    <property type="component" value="Unassembled WGS sequence"/>
</dbReference>
<dbReference type="Pfam" id="PF25975">
    <property type="entry name" value="CzcB_C"/>
    <property type="match status" value="1"/>
</dbReference>
<dbReference type="InterPro" id="IPR058649">
    <property type="entry name" value="CzcB_C"/>
</dbReference>
<name>A0A5N0T911_9GAMM</name>
<protein>
    <submittedName>
        <fullName evidence="4">HlyD family efflux transporter periplasmic adaptor subunit</fullName>
    </submittedName>
</protein>
<keyword evidence="5" id="KW-1185">Reference proteome</keyword>
<dbReference type="RefSeq" id="WP_150864155.1">
    <property type="nucleotide sequence ID" value="NZ_VYXP01000005.1"/>
</dbReference>
<accession>A0A5N0T911</accession>
<comment type="caution">
    <text evidence="4">The sequence shown here is derived from an EMBL/GenBank/DDBJ whole genome shotgun (WGS) entry which is preliminary data.</text>
</comment>
<evidence type="ECO:0000256" key="2">
    <source>
        <dbReference type="ARBA" id="ARBA00023054"/>
    </source>
</evidence>
<gene>
    <name evidence="4" type="ORF">F3N42_09310</name>
</gene>
<dbReference type="GO" id="GO:0030313">
    <property type="term" value="C:cell envelope"/>
    <property type="evidence" value="ECO:0007669"/>
    <property type="project" value="UniProtKB-SubCell"/>
</dbReference>
<reference evidence="4 5" key="1">
    <citation type="submission" date="2019-09" db="EMBL/GenBank/DDBJ databases">
        <title>Wenzhouxiangella sp. Genome sequencing and assembly.</title>
        <authorList>
            <person name="Zhang R."/>
        </authorList>
    </citation>
    <scope>NUCLEOTIDE SEQUENCE [LARGE SCALE GENOMIC DNA]</scope>
    <source>
        <strain evidence="4 5">W260</strain>
    </source>
</reference>
<keyword evidence="2" id="KW-0175">Coiled coil</keyword>
<organism evidence="4 5">
    <name type="scientific">Marinihelvus fidelis</name>
    <dbReference type="NCBI Taxonomy" id="2613842"/>
    <lineage>
        <taxon>Bacteria</taxon>
        <taxon>Pseudomonadati</taxon>
        <taxon>Pseudomonadota</taxon>
        <taxon>Gammaproteobacteria</taxon>
        <taxon>Chromatiales</taxon>
        <taxon>Wenzhouxiangellaceae</taxon>
        <taxon>Marinihelvus</taxon>
    </lineage>
</organism>
<comment type="subcellular location">
    <subcellularLocation>
        <location evidence="1">Cell envelope</location>
    </subcellularLocation>
</comment>
<evidence type="ECO:0000313" key="4">
    <source>
        <dbReference type="EMBL" id="KAA9131505.1"/>
    </source>
</evidence>
<dbReference type="PANTHER" id="PTHR32347:SF23">
    <property type="entry name" value="BLL5650 PROTEIN"/>
    <property type="match status" value="1"/>
</dbReference>
<sequence length="397" mass="43375">MMKRIPAWVLAVALAGCGGTGDDVETFRVDSSEFAISLITKGELKAAESTPITPPPGSRAPRTIRWLAPNFSWVNEGDVVASFDVTDAERQASTAGLEINKVDLQVVGKQRELDRQLSELGNDLELVDIEKIMADQFVVDNELAYSRFEIIDAMRDKVLLDYKSGHLEGKRENYSDRQGAEVAVLAAQRATQESKFDEQQSLLDNNEVRAPHAGYFVLEQSWFGQTVDIGSTVFAGNKFASIPNLGMMEAELHVLEAEAVSLAPGQVAEIVIDAYPDRPLTGRVKSISATAAPIERDNPVKYFTVAVTLDQSDPEWIKPGAIVSAVVQIDRVESAIAVPNQALYREDGNDWVMVREGGKLVRRDVRLGLRGPNRSQVVEGLAPGDEIALFLPGEVDA</sequence>
<dbReference type="Gene3D" id="2.40.420.20">
    <property type="match status" value="1"/>
</dbReference>
<evidence type="ECO:0000259" key="3">
    <source>
        <dbReference type="Pfam" id="PF25975"/>
    </source>
</evidence>
<proteinExistence type="predicted"/>
<dbReference type="InterPro" id="IPR050465">
    <property type="entry name" value="UPF0194_transport"/>
</dbReference>
<evidence type="ECO:0000256" key="1">
    <source>
        <dbReference type="ARBA" id="ARBA00004196"/>
    </source>
</evidence>